<dbReference type="RefSeq" id="WP_143937786.1">
    <property type="nucleotide sequence ID" value="NZ_VKKG01000002.1"/>
</dbReference>
<keyword evidence="11" id="KW-1185">Reference proteome</keyword>
<keyword evidence="6 8" id="KW-0472">Membrane</keyword>
<reference evidence="10 11" key="1">
    <citation type="submission" date="2019-07" db="EMBL/GenBank/DDBJ databases">
        <authorList>
            <person name="Zhou L.-Y."/>
        </authorList>
    </citation>
    <scope>NUCLEOTIDE SEQUENCE [LARGE SCALE GENOMIC DNA]</scope>
    <source>
        <strain evidence="10 11">YIM 101269</strain>
    </source>
</reference>
<dbReference type="Proteomes" id="UP000317638">
    <property type="component" value="Unassembled WGS sequence"/>
</dbReference>
<evidence type="ECO:0000256" key="1">
    <source>
        <dbReference type="ARBA" id="ARBA00004370"/>
    </source>
</evidence>
<evidence type="ECO:0000313" key="10">
    <source>
        <dbReference type="EMBL" id="TRY18894.1"/>
    </source>
</evidence>
<keyword evidence="5 8" id="KW-1133">Transmembrane helix</keyword>
<organism evidence="10 11">
    <name type="scientific">Tessaracoccus rhinocerotis</name>
    <dbReference type="NCBI Taxonomy" id="1689449"/>
    <lineage>
        <taxon>Bacteria</taxon>
        <taxon>Bacillati</taxon>
        <taxon>Actinomycetota</taxon>
        <taxon>Actinomycetes</taxon>
        <taxon>Propionibacteriales</taxon>
        <taxon>Propionibacteriaceae</taxon>
        <taxon>Tessaracoccus</taxon>
    </lineage>
</organism>
<evidence type="ECO:0000256" key="6">
    <source>
        <dbReference type="ARBA" id="ARBA00023136"/>
    </source>
</evidence>
<dbReference type="PROSITE" id="PS51779">
    <property type="entry name" value="POTRA"/>
    <property type="match status" value="1"/>
</dbReference>
<proteinExistence type="predicted"/>
<comment type="caution">
    <text evidence="10">The sequence shown here is derived from an EMBL/GenBank/DDBJ whole genome shotgun (WGS) entry which is preliminary data.</text>
</comment>
<keyword evidence="2" id="KW-1003">Cell membrane</keyword>
<dbReference type="InterPro" id="IPR005548">
    <property type="entry name" value="Cell_div_FtsQ/DivIB_C"/>
</dbReference>
<feature type="domain" description="POTRA" evidence="9">
    <location>
        <begin position="52"/>
        <end position="120"/>
    </location>
</feature>
<accession>A0A553K2I0</accession>
<dbReference type="Pfam" id="PF08478">
    <property type="entry name" value="POTRA_1"/>
    <property type="match status" value="1"/>
</dbReference>
<dbReference type="EMBL" id="VKKG01000002">
    <property type="protein sequence ID" value="TRY18894.1"/>
    <property type="molecule type" value="Genomic_DNA"/>
</dbReference>
<name>A0A553K2I0_9ACTN</name>
<evidence type="ECO:0000313" key="11">
    <source>
        <dbReference type="Proteomes" id="UP000317638"/>
    </source>
</evidence>
<keyword evidence="7" id="KW-0131">Cell cycle</keyword>
<evidence type="ECO:0000256" key="5">
    <source>
        <dbReference type="ARBA" id="ARBA00022989"/>
    </source>
</evidence>
<dbReference type="OrthoDB" id="9790760at2"/>
<evidence type="ECO:0000256" key="7">
    <source>
        <dbReference type="ARBA" id="ARBA00023306"/>
    </source>
</evidence>
<sequence length="241" mass="25618">MSNTTSPGAFAKALQERRRRQNRRKLFGIISGAGVLLVGALVVWLLFFSSVFAVTDVRVTGNQLLATEEVVQVAGVQTGLPLLTTDIDAVGSRVAGLVPVEGVTVERSFPGTIAIEVTERTLVYQRLDGAQYQWVDRHGVVFNTASTPEAGALVAETATAEPRLLADVATVATFLPEELLPRVQLVTAAAVDQIEIGLTDGDVVVWGSAEQSELKAEVLTALLSVEAEVYDVSAPGYPTTK</sequence>
<dbReference type="InterPro" id="IPR034746">
    <property type="entry name" value="POTRA"/>
</dbReference>
<dbReference type="AlphaFoldDB" id="A0A553K2I0"/>
<dbReference type="Gene3D" id="3.10.20.310">
    <property type="entry name" value="membrane protein fhac"/>
    <property type="match status" value="1"/>
</dbReference>
<comment type="subcellular location">
    <subcellularLocation>
        <location evidence="1">Membrane</location>
    </subcellularLocation>
</comment>
<dbReference type="GO" id="GO:0005886">
    <property type="term" value="C:plasma membrane"/>
    <property type="evidence" value="ECO:0007669"/>
    <property type="project" value="TreeGrafter"/>
</dbReference>
<evidence type="ECO:0000256" key="8">
    <source>
        <dbReference type="SAM" id="Phobius"/>
    </source>
</evidence>
<dbReference type="GO" id="GO:0051301">
    <property type="term" value="P:cell division"/>
    <property type="evidence" value="ECO:0007669"/>
    <property type="project" value="UniProtKB-KW"/>
</dbReference>
<evidence type="ECO:0000256" key="2">
    <source>
        <dbReference type="ARBA" id="ARBA00022475"/>
    </source>
</evidence>
<dbReference type="PANTHER" id="PTHR37820">
    <property type="entry name" value="CELL DIVISION PROTEIN DIVIB"/>
    <property type="match status" value="1"/>
</dbReference>
<dbReference type="InterPro" id="IPR013685">
    <property type="entry name" value="POTRA_FtsQ_type"/>
</dbReference>
<dbReference type="PANTHER" id="PTHR37820:SF1">
    <property type="entry name" value="CELL DIVISION PROTEIN FTSQ"/>
    <property type="match status" value="1"/>
</dbReference>
<keyword evidence="3" id="KW-0132">Cell division</keyword>
<evidence type="ECO:0000256" key="4">
    <source>
        <dbReference type="ARBA" id="ARBA00022692"/>
    </source>
</evidence>
<dbReference type="InterPro" id="IPR050487">
    <property type="entry name" value="FtsQ_DivIB"/>
</dbReference>
<feature type="transmembrane region" description="Helical" evidence="8">
    <location>
        <begin position="26"/>
        <end position="47"/>
    </location>
</feature>
<evidence type="ECO:0000256" key="3">
    <source>
        <dbReference type="ARBA" id="ARBA00022618"/>
    </source>
</evidence>
<keyword evidence="4 8" id="KW-0812">Transmembrane</keyword>
<gene>
    <name evidence="10" type="ORF">FOJ82_07235</name>
</gene>
<protein>
    <submittedName>
        <fullName evidence="10">FtsQ-type POTRA domain-containing protein</fullName>
    </submittedName>
</protein>
<dbReference type="Pfam" id="PF03799">
    <property type="entry name" value="FtsQ_DivIB_C"/>
    <property type="match status" value="1"/>
</dbReference>
<evidence type="ECO:0000259" key="9">
    <source>
        <dbReference type="PROSITE" id="PS51779"/>
    </source>
</evidence>